<proteinExistence type="predicted"/>
<protein>
    <recommendedName>
        <fullName evidence="3">Cytokinin riboside 5'-monophosphate phosphoribohydrolase</fullName>
    </recommendedName>
</protein>
<dbReference type="InterPro" id="IPR031100">
    <property type="entry name" value="LOG_fam"/>
</dbReference>
<dbReference type="EMBL" id="JAXOVC010000013">
    <property type="protein sequence ID" value="KAK4494589.1"/>
    <property type="molecule type" value="Genomic_DNA"/>
</dbReference>
<evidence type="ECO:0000313" key="2">
    <source>
        <dbReference type="Proteomes" id="UP001305779"/>
    </source>
</evidence>
<dbReference type="Proteomes" id="UP001305779">
    <property type="component" value="Unassembled WGS sequence"/>
</dbReference>
<reference evidence="1 2" key="1">
    <citation type="journal article" date="2023" name="G3 (Bethesda)">
        <title>A chromosome-level genome assembly of Zasmidium syzygii isolated from banana leaves.</title>
        <authorList>
            <person name="van Westerhoven A.C."/>
            <person name="Mehrabi R."/>
            <person name="Talebi R."/>
            <person name="Steentjes M.B.F."/>
            <person name="Corcolon B."/>
            <person name="Chong P.A."/>
            <person name="Kema G.H.J."/>
            <person name="Seidl M.F."/>
        </authorList>
    </citation>
    <scope>NUCLEOTIDE SEQUENCE [LARGE SCALE GENOMIC DNA]</scope>
    <source>
        <strain evidence="1 2">P124</strain>
    </source>
</reference>
<sequence>MSPSLVNGTEKKKGPVVCVFCGSAPGNSPAHVEQAQRLAQLFHKHNITLIFGGGTTGVMGALAAELVRLSGPNAVHGVIPEALVRFERDETDQKPSETVDPSFGRTTRVPDMHTRKQMMVQEITTWNQLGIHDKPVVLFNVEGYWDGLLTWIKKATEAGFVREGNADILVEAHSAEDVVKRLRDYETAGGRLELDWEQK</sequence>
<evidence type="ECO:0008006" key="3">
    <source>
        <dbReference type="Google" id="ProtNLM"/>
    </source>
</evidence>
<gene>
    <name evidence="1" type="ORF">PRZ48_013945</name>
</gene>
<evidence type="ECO:0000313" key="1">
    <source>
        <dbReference type="EMBL" id="KAK4494589.1"/>
    </source>
</evidence>
<keyword evidence="2" id="KW-1185">Reference proteome</keyword>
<organism evidence="1 2">
    <name type="scientific">Zasmidium cellare</name>
    <name type="common">Wine cellar mold</name>
    <name type="synonym">Racodium cellare</name>
    <dbReference type="NCBI Taxonomy" id="395010"/>
    <lineage>
        <taxon>Eukaryota</taxon>
        <taxon>Fungi</taxon>
        <taxon>Dikarya</taxon>
        <taxon>Ascomycota</taxon>
        <taxon>Pezizomycotina</taxon>
        <taxon>Dothideomycetes</taxon>
        <taxon>Dothideomycetidae</taxon>
        <taxon>Mycosphaerellales</taxon>
        <taxon>Mycosphaerellaceae</taxon>
        <taxon>Zasmidium</taxon>
    </lineage>
</organism>
<comment type="caution">
    <text evidence="1">The sequence shown here is derived from an EMBL/GenBank/DDBJ whole genome shotgun (WGS) entry which is preliminary data.</text>
</comment>
<dbReference type="PANTHER" id="PTHR31223:SF70">
    <property type="entry name" value="LOG FAMILY PROTEIN YJL055W"/>
    <property type="match status" value="1"/>
</dbReference>
<dbReference type="SUPFAM" id="SSF102405">
    <property type="entry name" value="MCP/YpsA-like"/>
    <property type="match status" value="1"/>
</dbReference>
<dbReference type="Gene3D" id="3.40.50.450">
    <property type="match status" value="2"/>
</dbReference>
<dbReference type="PANTHER" id="PTHR31223">
    <property type="entry name" value="LOG FAMILY PROTEIN YJL055W"/>
    <property type="match status" value="1"/>
</dbReference>
<accession>A0ABR0DZK4</accession>
<name>A0ABR0DZK4_ZASCE</name>
<dbReference type="Pfam" id="PF03641">
    <property type="entry name" value="Lysine_decarbox"/>
    <property type="match status" value="1"/>
</dbReference>